<accession>A0A0C3D6H8</accession>
<feature type="region of interest" description="Disordered" evidence="1">
    <location>
        <begin position="1"/>
        <end position="32"/>
    </location>
</feature>
<organism evidence="2 3">
    <name type="scientific">Scleroderma citrinum Foug A</name>
    <dbReference type="NCBI Taxonomy" id="1036808"/>
    <lineage>
        <taxon>Eukaryota</taxon>
        <taxon>Fungi</taxon>
        <taxon>Dikarya</taxon>
        <taxon>Basidiomycota</taxon>
        <taxon>Agaricomycotina</taxon>
        <taxon>Agaricomycetes</taxon>
        <taxon>Agaricomycetidae</taxon>
        <taxon>Boletales</taxon>
        <taxon>Sclerodermatineae</taxon>
        <taxon>Sclerodermataceae</taxon>
        <taxon>Scleroderma</taxon>
    </lineage>
</organism>
<dbReference type="EMBL" id="KN822118">
    <property type="protein sequence ID" value="KIM56380.1"/>
    <property type="molecule type" value="Genomic_DNA"/>
</dbReference>
<feature type="compositionally biased region" description="Acidic residues" evidence="1">
    <location>
        <begin position="1"/>
        <end position="22"/>
    </location>
</feature>
<name>A0A0C3D6H8_9AGAM</name>
<evidence type="ECO:0000256" key="1">
    <source>
        <dbReference type="SAM" id="MobiDB-lite"/>
    </source>
</evidence>
<dbReference type="Proteomes" id="UP000053989">
    <property type="component" value="Unassembled WGS sequence"/>
</dbReference>
<protein>
    <submittedName>
        <fullName evidence="2">Uncharacterized protein</fullName>
    </submittedName>
</protein>
<dbReference type="AlphaFoldDB" id="A0A0C3D6H8"/>
<evidence type="ECO:0000313" key="2">
    <source>
        <dbReference type="EMBL" id="KIM56380.1"/>
    </source>
</evidence>
<sequence length="211" mass="23550">MSDDDFENELDAVDNEPSDEEESLSRENNEDDNTDIIELQMVMQVPAPDASIADLHKSLSMAQRAYGNLCARLNALEKQYNILVSTTHLSKAAKGVDAKTISAHTRISVIARKYVIFYHFWTPDNMFPVSQQPDIDPRSPMQFSSSESTVACARAELFTTVSDNEDDKKLLCTYVSFGRVVCSFRALIFGDGVTDFLRSLPALQVKSGRIL</sequence>
<proteinExistence type="predicted"/>
<reference evidence="3" key="2">
    <citation type="submission" date="2015-01" db="EMBL/GenBank/DDBJ databases">
        <title>Evolutionary Origins and Diversification of the Mycorrhizal Mutualists.</title>
        <authorList>
            <consortium name="DOE Joint Genome Institute"/>
            <consortium name="Mycorrhizal Genomics Consortium"/>
            <person name="Kohler A."/>
            <person name="Kuo A."/>
            <person name="Nagy L.G."/>
            <person name="Floudas D."/>
            <person name="Copeland A."/>
            <person name="Barry K.W."/>
            <person name="Cichocki N."/>
            <person name="Veneault-Fourrey C."/>
            <person name="LaButti K."/>
            <person name="Lindquist E.A."/>
            <person name="Lipzen A."/>
            <person name="Lundell T."/>
            <person name="Morin E."/>
            <person name="Murat C."/>
            <person name="Riley R."/>
            <person name="Ohm R."/>
            <person name="Sun H."/>
            <person name="Tunlid A."/>
            <person name="Henrissat B."/>
            <person name="Grigoriev I.V."/>
            <person name="Hibbett D.S."/>
            <person name="Martin F."/>
        </authorList>
    </citation>
    <scope>NUCLEOTIDE SEQUENCE [LARGE SCALE GENOMIC DNA]</scope>
    <source>
        <strain evidence="3">Foug A</strain>
    </source>
</reference>
<reference evidence="2 3" key="1">
    <citation type="submission" date="2014-04" db="EMBL/GenBank/DDBJ databases">
        <authorList>
            <consortium name="DOE Joint Genome Institute"/>
            <person name="Kuo A."/>
            <person name="Kohler A."/>
            <person name="Nagy L.G."/>
            <person name="Floudas D."/>
            <person name="Copeland A."/>
            <person name="Barry K.W."/>
            <person name="Cichocki N."/>
            <person name="Veneault-Fourrey C."/>
            <person name="LaButti K."/>
            <person name="Lindquist E.A."/>
            <person name="Lipzen A."/>
            <person name="Lundell T."/>
            <person name="Morin E."/>
            <person name="Murat C."/>
            <person name="Sun H."/>
            <person name="Tunlid A."/>
            <person name="Henrissat B."/>
            <person name="Grigoriev I.V."/>
            <person name="Hibbett D.S."/>
            <person name="Martin F."/>
            <person name="Nordberg H.P."/>
            <person name="Cantor M.N."/>
            <person name="Hua S.X."/>
        </authorList>
    </citation>
    <scope>NUCLEOTIDE SEQUENCE [LARGE SCALE GENOMIC DNA]</scope>
    <source>
        <strain evidence="2 3">Foug A</strain>
    </source>
</reference>
<dbReference type="InParanoid" id="A0A0C3D6H8"/>
<keyword evidence="3" id="KW-1185">Reference proteome</keyword>
<evidence type="ECO:0000313" key="3">
    <source>
        <dbReference type="Proteomes" id="UP000053989"/>
    </source>
</evidence>
<dbReference type="HOGENOM" id="CLU_1305217_0_0_1"/>
<gene>
    <name evidence="2" type="ORF">SCLCIDRAFT_132841</name>
</gene>
<dbReference type="OrthoDB" id="2857391at2759"/>